<dbReference type="EMBL" id="MU859228">
    <property type="protein sequence ID" value="KAK3949098.1"/>
    <property type="molecule type" value="Genomic_DNA"/>
</dbReference>
<evidence type="ECO:0000256" key="6">
    <source>
        <dbReference type="ARBA" id="ARBA00022946"/>
    </source>
</evidence>
<keyword evidence="7 12" id="KW-1133">Transmembrane helix</keyword>
<keyword evidence="9 12" id="KW-0472">Membrane</keyword>
<keyword evidence="6" id="KW-0809">Transit peptide</keyword>
<dbReference type="PANTHER" id="PTHR13032">
    <property type="entry name" value="MITOCHONDRIAL IMPORT INNER MEMBRANE TRANSLOCASE SUBUNIT TIM21"/>
    <property type="match status" value="1"/>
</dbReference>
<keyword evidence="12" id="KW-0811">Translocation</keyword>
<dbReference type="Pfam" id="PF08294">
    <property type="entry name" value="TIM21"/>
    <property type="match status" value="1"/>
</dbReference>
<dbReference type="InterPro" id="IPR013261">
    <property type="entry name" value="Tim21"/>
</dbReference>
<gene>
    <name evidence="14" type="ORF">QBC32DRAFT_349896</name>
</gene>
<dbReference type="Proteomes" id="UP001303222">
    <property type="component" value="Unassembled WGS sequence"/>
</dbReference>
<comment type="caution">
    <text evidence="14">The sequence shown here is derived from an EMBL/GenBank/DDBJ whole genome shotgun (WGS) entry which is preliminary data.</text>
</comment>
<sequence length="260" mass="28865">MMKMLTTSAAGVRLLRSPAAVRQLAQTRTILTASRASRAAPTTAPSAGILVPSRRQYATTQQGQETSKRRAVTPFNDDGHVPWTQLSATEKAGRAVQQSFNFGLVILGVVMTGGIAYFLFTDVLSPESKTAYFNRAVDRIRADPRIVALLSPGDPKKIAAHGEETNNKWRRARPLAATVEKDRRGVEHMKMHFHIEGPRGSGVVGLHLTKQPGHWEHEYQTFYVDIRGHHRIYLENKEAEVAAAKKGGNKEFKFLGVKWN</sequence>
<keyword evidence="4 12" id="KW-0812">Transmembrane</keyword>
<comment type="function">
    <text evidence="10">Essential component of the TIM23 complex, a complex that mediates the translocation of transit peptide-containing proteins across the mitochondrial inner membrane. Required to keep the TOM and the TIM23 complexes in close contact. At some point, it is released from the TOM23 complex to allow protein translocation into the mitochondrial matrix.</text>
</comment>
<evidence type="ECO:0000256" key="10">
    <source>
        <dbReference type="ARBA" id="ARBA00060204"/>
    </source>
</evidence>
<keyword evidence="12" id="KW-0653">Protein transport</keyword>
<proteinExistence type="inferred from homology"/>
<evidence type="ECO:0000256" key="13">
    <source>
        <dbReference type="SAM" id="MobiDB-lite"/>
    </source>
</evidence>
<feature type="compositionally biased region" description="Polar residues" evidence="13">
    <location>
        <begin position="56"/>
        <end position="65"/>
    </location>
</feature>
<evidence type="ECO:0000256" key="11">
    <source>
        <dbReference type="ARBA" id="ARBA00063758"/>
    </source>
</evidence>
<name>A0AAN6SDF2_9PEZI</name>
<evidence type="ECO:0000256" key="4">
    <source>
        <dbReference type="ARBA" id="ARBA00022692"/>
    </source>
</evidence>
<evidence type="ECO:0000313" key="14">
    <source>
        <dbReference type="EMBL" id="KAK3949098.1"/>
    </source>
</evidence>
<feature type="region of interest" description="Disordered" evidence="13">
    <location>
        <begin position="55"/>
        <end position="77"/>
    </location>
</feature>
<keyword evidence="5 12" id="KW-0999">Mitochondrion inner membrane</keyword>
<keyword evidence="12" id="KW-0813">Transport</keyword>
<evidence type="ECO:0000256" key="1">
    <source>
        <dbReference type="ARBA" id="ARBA00004434"/>
    </source>
</evidence>
<evidence type="ECO:0000256" key="3">
    <source>
        <dbReference type="ARBA" id="ARBA00020726"/>
    </source>
</evidence>
<evidence type="ECO:0000256" key="2">
    <source>
        <dbReference type="ARBA" id="ARBA00010867"/>
    </source>
</evidence>
<comment type="similarity">
    <text evidence="2 12">Belongs to the TIM21 family.</text>
</comment>
<evidence type="ECO:0000256" key="8">
    <source>
        <dbReference type="ARBA" id="ARBA00023128"/>
    </source>
</evidence>
<dbReference type="AlphaFoldDB" id="A0AAN6SDF2"/>
<dbReference type="PANTHER" id="PTHR13032:SF6">
    <property type="entry name" value="MITOCHONDRIAL IMPORT INNER MEMBRANE TRANSLOCASE SUBUNIT TIM21"/>
    <property type="match status" value="1"/>
</dbReference>
<dbReference type="GO" id="GO:0030150">
    <property type="term" value="P:protein import into mitochondrial matrix"/>
    <property type="evidence" value="ECO:0007669"/>
    <property type="project" value="UniProtKB-UniRule"/>
</dbReference>
<organism evidence="14 15">
    <name type="scientific">Pseudoneurospora amorphoporcata</name>
    <dbReference type="NCBI Taxonomy" id="241081"/>
    <lineage>
        <taxon>Eukaryota</taxon>
        <taxon>Fungi</taxon>
        <taxon>Dikarya</taxon>
        <taxon>Ascomycota</taxon>
        <taxon>Pezizomycotina</taxon>
        <taxon>Sordariomycetes</taxon>
        <taxon>Sordariomycetidae</taxon>
        <taxon>Sordariales</taxon>
        <taxon>Sordariaceae</taxon>
        <taxon>Pseudoneurospora</taxon>
    </lineage>
</organism>
<dbReference type="GO" id="GO:0005744">
    <property type="term" value="C:TIM23 mitochondrial import inner membrane translocase complex"/>
    <property type="evidence" value="ECO:0007669"/>
    <property type="project" value="UniProtKB-UniRule"/>
</dbReference>
<evidence type="ECO:0000256" key="9">
    <source>
        <dbReference type="ARBA" id="ARBA00023136"/>
    </source>
</evidence>
<protein>
    <recommendedName>
        <fullName evidence="3 12">Mitochondrial import inner membrane translocase subunit Tim21</fullName>
    </recommendedName>
</protein>
<reference evidence="14" key="2">
    <citation type="submission" date="2023-06" db="EMBL/GenBank/DDBJ databases">
        <authorList>
            <consortium name="Lawrence Berkeley National Laboratory"/>
            <person name="Mondo S.J."/>
            <person name="Hensen N."/>
            <person name="Bonometti L."/>
            <person name="Westerberg I."/>
            <person name="Brannstrom I.O."/>
            <person name="Guillou S."/>
            <person name="Cros-Aarteil S."/>
            <person name="Calhoun S."/>
            <person name="Haridas S."/>
            <person name="Kuo A."/>
            <person name="Pangilinan J."/>
            <person name="Riley R."/>
            <person name="Labutti K."/>
            <person name="Andreopoulos B."/>
            <person name="Lipzen A."/>
            <person name="Chen C."/>
            <person name="Yanf M."/>
            <person name="Daum C."/>
            <person name="Ng V."/>
            <person name="Clum A."/>
            <person name="Steindorff A."/>
            <person name="Ohm R."/>
            <person name="Martin F."/>
            <person name="Silar P."/>
            <person name="Natvig D."/>
            <person name="Lalanne C."/>
            <person name="Gautier V."/>
            <person name="Ament-Velasquez S.L."/>
            <person name="Kruys A."/>
            <person name="Hutchinson M.I."/>
            <person name="Powell A.J."/>
            <person name="Barry K."/>
            <person name="Miller A.N."/>
            <person name="Grigoriev I.V."/>
            <person name="Debuchy R."/>
            <person name="Gladieux P."/>
            <person name="Thoren M.H."/>
            <person name="Johannesson H."/>
        </authorList>
    </citation>
    <scope>NUCLEOTIDE SEQUENCE</scope>
    <source>
        <strain evidence="14">CBS 626.80</strain>
    </source>
</reference>
<reference evidence="14" key="1">
    <citation type="journal article" date="2023" name="Mol. Phylogenet. Evol.">
        <title>Genome-scale phylogeny and comparative genomics of the fungal order Sordariales.</title>
        <authorList>
            <person name="Hensen N."/>
            <person name="Bonometti L."/>
            <person name="Westerberg I."/>
            <person name="Brannstrom I.O."/>
            <person name="Guillou S."/>
            <person name="Cros-Aarteil S."/>
            <person name="Calhoun S."/>
            <person name="Haridas S."/>
            <person name="Kuo A."/>
            <person name="Mondo S."/>
            <person name="Pangilinan J."/>
            <person name="Riley R."/>
            <person name="LaButti K."/>
            <person name="Andreopoulos B."/>
            <person name="Lipzen A."/>
            <person name="Chen C."/>
            <person name="Yan M."/>
            <person name="Daum C."/>
            <person name="Ng V."/>
            <person name="Clum A."/>
            <person name="Steindorff A."/>
            <person name="Ohm R.A."/>
            <person name="Martin F."/>
            <person name="Silar P."/>
            <person name="Natvig D.O."/>
            <person name="Lalanne C."/>
            <person name="Gautier V."/>
            <person name="Ament-Velasquez S.L."/>
            <person name="Kruys A."/>
            <person name="Hutchinson M.I."/>
            <person name="Powell A.J."/>
            <person name="Barry K."/>
            <person name="Miller A.N."/>
            <person name="Grigoriev I.V."/>
            <person name="Debuchy R."/>
            <person name="Gladieux P."/>
            <person name="Hiltunen Thoren M."/>
            <person name="Johannesson H."/>
        </authorList>
    </citation>
    <scope>NUCLEOTIDE SEQUENCE</scope>
    <source>
        <strain evidence="14">CBS 626.80</strain>
    </source>
</reference>
<comment type="subunit">
    <text evidence="11">Component of the TIM23 complex, at least composed of TIM23, TIM17, TIM50 and TIM21.</text>
</comment>
<keyword evidence="15" id="KW-1185">Reference proteome</keyword>
<dbReference type="FunFam" id="3.10.450.320:FF:000002">
    <property type="entry name" value="Mitochondrial import inner membrane translocase subunit tim21"/>
    <property type="match status" value="1"/>
</dbReference>
<evidence type="ECO:0000313" key="15">
    <source>
        <dbReference type="Proteomes" id="UP001303222"/>
    </source>
</evidence>
<evidence type="ECO:0000256" key="7">
    <source>
        <dbReference type="ARBA" id="ARBA00022989"/>
    </source>
</evidence>
<comment type="subcellular location">
    <subcellularLocation>
        <location evidence="1 12">Mitochondrion inner membrane</location>
        <topology evidence="1 12">Single-pass membrane protein</topology>
    </subcellularLocation>
</comment>
<feature type="transmembrane region" description="Helical" evidence="12">
    <location>
        <begin position="100"/>
        <end position="120"/>
    </location>
</feature>
<dbReference type="Gene3D" id="3.10.450.320">
    <property type="entry name" value="Mitochondrial import inner membrane translocase subunit Tim21"/>
    <property type="match status" value="1"/>
</dbReference>
<evidence type="ECO:0000256" key="12">
    <source>
        <dbReference type="RuleBase" id="RU367142"/>
    </source>
</evidence>
<dbReference type="InterPro" id="IPR038552">
    <property type="entry name" value="Tim21_IMS_sf"/>
</dbReference>
<evidence type="ECO:0000256" key="5">
    <source>
        <dbReference type="ARBA" id="ARBA00022792"/>
    </source>
</evidence>
<keyword evidence="8 12" id="KW-0496">Mitochondrion</keyword>
<accession>A0AAN6SDF2</accession>